<keyword evidence="3 9" id="KW-0436">Ligase</keyword>
<dbReference type="Gene3D" id="3.30.930.10">
    <property type="entry name" value="Bira Bifunctional Protein, Domain 2"/>
    <property type="match status" value="1"/>
</dbReference>
<feature type="binding site" evidence="10">
    <location>
        <begin position="93"/>
        <end position="95"/>
    </location>
    <ligand>
        <name>L-histidine</name>
        <dbReference type="ChEBI" id="CHEBI:57595"/>
    </ligand>
</feature>
<evidence type="ECO:0000256" key="10">
    <source>
        <dbReference type="PIRSR" id="PIRSR001549-1"/>
    </source>
</evidence>
<feature type="binding site" evidence="10">
    <location>
        <position position="124"/>
    </location>
    <ligand>
        <name>L-histidine</name>
        <dbReference type="ChEBI" id="CHEBI:57595"/>
    </ligand>
</feature>
<evidence type="ECO:0000256" key="3">
    <source>
        <dbReference type="ARBA" id="ARBA00022598"/>
    </source>
</evidence>
<dbReference type="InterPro" id="IPR015807">
    <property type="entry name" value="His-tRNA-ligase"/>
</dbReference>
<feature type="binding site" evidence="10">
    <location>
        <position position="269"/>
    </location>
    <ligand>
        <name>L-histidine</name>
        <dbReference type="ChEBI" id="CHEBI:57595"/>
    </ligand>
</feature>
<dbReference type="GO" id="GO:0005737">
    <property type="term" value="C:cytoplasm"/>
    <property type="evidence" value="ECO:0007669"/>
    <property type="project" value="UniProtKB-SubCell"/>
</dbReference>
<keyword evidence="7 9" id="KW-0030">Aminoacyl-tRNA synthetase</keyword>
<dbReference type="InterPro" id="IPR041715">
    <property type="entry name" value="HisRS-like_core"/>
</dbReference>
<gene>
    <name evidence="9 12" type="primary">hisS</name>
    <name evidence="12" type="ORF">HLPR_14440</name>
</gene>
<evidence type="ECO:0000259" key="11">
    <source>
        <dbReference type="PROSITE" id="PS50862"/>
    </source>
</evidence>
<keyword evidence="5 9" id="KW-0067">ATP-binding</keyword>
<evidence type="ECO:0000256" key="7">
    <source>
        <dbReference type="ARBA" id="ARBA00023146"/>
    </source>
</evidence>
<dbReference type="InterPro" id="IPR004516">
    <property type="entry name" value="HisRS/HisZ"/>
</dbReference>
<dbReference type="NCBIfam" id="TIGR00442">
    <property type="entry name" value="hisS"/>
    <property type="match status" value="1"/>
</dbReference>
<dbReference type="AlphaFoldDB" id="A0AAU9E6T5"/>
<comment type="similarity">
    <text evidence="1 9">Belongs to the class-II aminoacyl-tRNA synthetase family.</text>
</comment>
<dbReference type="Proteomes" id="UP001321786">
    <property type="component" value="Chromosome"/>
</dbReference>
<organism evidence="12 13">
    <name type="scientific">Helicovermis profundi</name>
    <dbReference type="NCBI Taxonomy" id="3065157"/>
    <lineage>
        <taxon>Bacteria</taxon>
        <taxon>Bacillati</taxon>
        <taxon>Bacillota</taxon>
        <taxon>Clostridia</taxon>
        <taxon>Helicovermis</taxon>
    </lineage>
</organism>
<dbReference type="PANTHER" id="PTHR43707">
    <property type="entry name" value="HISTIDYL-TRNA SYNTHETASE"/>
    <property type="match status" value="1"/>
</dbReference>
<evidence type="ECO:0000256" key="9">
    <source>
        <dbReference type="HAMAP-Rule" id="MF_00127"/>
    </source>
</evidence>
<dbReference type="InterPro" id="IPR036621">
    <property type="entry name" value="Anticodon-bd_dom_sf"/>
</dbReference>
<dbReference type="PANTHER" id="PTHR43707:SF1">
    <property type="entry name" value="HISTIDINE--TRNA LIGASE, MITOCHONDRIAL-RELATED"/>
    <property type="match status" value="1"/>
</dbReference>
<evidence type="ECO:0000256" key="1">
    <source>
        <dbReference type="ARBA" id="ARBA00008226"/>
    </source>
</evidence>
<dbReference type="Pfam" id="PF03129">
    <property type="entry name" value="HGTP_anticodon"/>
    <property type="match status" value="1"/>
</dbReference>
<dbReference type="EC" id="6.1.1.21" evidence="9"/>
<dbReference type="PIRSF" id="PIRSF001549">
    <property type="entry name" value="His-tRNA_synth"/>
    <property type="match status" value="1"/>
</dbReference>
<dbReference type="InterPro" id="IPR033656">
    <property type="entry name" value="HisRS_anticodon"/>
</dbReference>
<dbReference type="CDD" id="cd00859">
    <property type="entry name" value="HisRS_anticodon"/>
    <property type="match status" value="1"/>
</dbReference>
<protein>
    <recommendedName>
        <fullName evidence="9">Histidine--tRNA ligase</fullName>
        <ecNumber evidence="9">6.1.1.21</ecNumber>
    </recommendedName>
    <alternativeName>
        <fullName evidence="9">Histidyl-tRNA synthetase</fullName>
        <shortName evidence="9">HisRS</shortName>
    </alternativeName>
</protein>
<feature type="binding site" evidence="10">
    <location>
        <position position="142"/>
    </location>
    <ligand>
        <name>L-histidine</name>
        <dbReference type="ChEBI" id="CHEBI:57595"/>
    </ligand>
</feature>
<dbReference type="InterPro" id="IPR045864">
    <property type="entry name" value="aa-tRNA-synth_II/BPL/LPL"/>
</dbReference>
<keyword evidence="2 9" id="KW-0963">Cytoplasm</keyword>
<accession>A0AAU9E6T5</accession>
<dbReference type="InterPro" id="IPR004154">
    <property type="entry name" value="Anticodon-bd"/>
</dbReference>
<dbReference type="Pfam" id="PF13393">
    <property type="entry name" value="tRNA-synt_His"/>
    <property type="match status" value="1"/>
</dbReference>
<dbReference type="InterPro" id="IPR006195">
    <property type="entry name" value="aa-tRNA-synth_II"/>
</dbReference>
<keyword evidence="13" id="KW-1185">Reference proteome</keyword>
<dbReference type="EMBL" id="AP028654">
    <property type="protein sequence ID" value="BEP29113.1"/>
    <property type="molecule type" value="Genomic_DNA"/>
</dbReference>
<comment type="subunit">
    <text evidence="9">Homodimer.</text>
</comment>
<comment type="subcellular location">
    <subcellularLocation>
        <location evidence="9">Cytoplasm</location>
    </subcellularLocation>
</comment>
<feature type="domain" description="Aminoacyl-transfer RNA synthetases class-II family profile" evidence="11">
    <location>
        <begin position="22"/>
        <end position="326"/>
    </location>
</feature>
<dbReference type="GO" id="GO:0140096">
    <property type="term" value="F:catalytic activity, acting on a protein"/>
    <property type="evidence" value="ECO:0007669"/>
    <property type="project" value="UniProtKB-ARBA"/>
</dbReference>
<name>A0AAU9E6T5_9FIRM</name>
<dbReference type="GO" id="GO:0004821">
    <property type="term" value="F:histidine-tRNA ligase activity"/>
    <property type="evidence" value="ECO:0007669"/>
    <property type="project" value="UniProtKB-UniRule"/>
</dbReference>
<dbReference type="CDD" id="cd00773">
    <property type="entry name" value="HisRS-like_core"/>
    <property type="match status" value="1"/>
</dbReference>
<dbReference type="SUPFAM" id="SSF55681">
    <property type="entry name" value="Class II aaRS and biotin synthetases"/>
    <property type="match status" value="1"/>
</dbReference>
<proteinExistence type="inferred from homology"/>
<evidence type="ECO:0000256" key="5">
    <source>
        <dbReference type="ARBA" id="ARBA00022840"/>
    </source>
</evidence>
<dbReference type="GO" id="GO:0005524">
    <property type="term" value="F:ATP binding"/>
    <property type="evidence" value="ECO:0007669"/>
    <property type="project" value="UniProtKB-UniRule"/>
</dbReference>
<dbReference type="RefSeq" id="WP_338534781.1">
    <property type="nucleotide sequence ID" value="NZ_AP028654.1"/>
</dbReference>
<sequence>MIIKPKGTKDVLPKDIHKWLYVEEKFREICNLYSYSEIRTPLFEFTKLFKRGVGETTDIVKKEMYTAISGVDLKKYRNDSFDIDKKGFTLKPEGTAPVVRAFTENKLYADSQPTKLFYITPCFRHERPQAGRLREFHQFGIEAFSSNEASVDAEVISLADTYLRKLGLTKTELRINSIGCKVCRPNYHKELKSFLKSKLNNLCETCNERFITNPMRILDCKNPSCQSELTDAPVMMDYLCDECSDHFKSLKSNLDSMEISYIVDPRIVRGLDYYTKTAFEFISNDIGAQSTVCGGGRYDGLVEEIGGPSTPGVGFGMGIERLLLTLEQTDVEIENKKTMDVFIVSSGKDAKLFALKISQYLRTKNISCDIDHLSRSMKSQFKYADKLGAKFVIIIGEDEVSKGTYLIKNMNDGIQTEYKDDELYKINELVNRKGEL</sequence>
<dbReference type="GO" id="GO:0006427">
    <property type="term" value="P:histidyl-tRNA aminoacylation"/>
    <property type="evidence" value="ECO:0007669"/>
    <property type="project" value="UniProtKB-UniRule"/>
</dbReference>
<comment type="catalytic activity">
    <reaction evidence="8 9">
        <text>tRNA(His) + L-histidine + ATP = L-histidyl-tRNA(His) + AMP + diphosphate + H(+)</text>
        <dbReference type="Rhea" id="RHEA:17313"/>
        <dbReference type="Rhea" id="RHEA-COMP:9665"/>
        <dbReference type="Rhea" id="RHEA-COMP:9689"/>
        <dbReference type="ChEBI" id="CHEBI:15378"/>
        <dbReference type="ChEBI" id="CHEBI:30616"/>
        <dbReference type="ChEBI" id="CHEBI:33019"/>
        <dbReference type="ChEBI" id="CHEBI:57595"/>
        <dbReference type="ChEBI" id="CHEBI:78442"/>
        <dbReference type="ChEBI" id="CHEBI:78527"/>
        <dbReference type="ChEBI" id="CHEBI:456215"/>
        <dbReference type="EC" id="6.1.1.21"/>
    </reaction>
</comment>
<evidence type="ECO:0000256" key="2">
    <source>
        <dbReference type="ARBA" id="ARBA00022490"/>
    </source>
</evidence>
<evidence type="ECO:0000256" key="8">
    <source>
        <dbReference type="ARBA" id="ARBA00047639"/>
    </source>
</evidence>
<keyword evidence="4 9" id="KW-0547">Nucleotide-binding</keyword>
<feature type="binding site" evidence="10">
    <location>
        <begin position="273"/>
        <end position="274"/>
    </location>
    <ligand>
        <name>L-histidine</name>
        <dbReference type="ChEBI" id="CHEBI:57595"/>
    </ligand>
</feature>
<evidence type="ECO:0000313" key="12">
    <source>
        <dbReference type="EMBL" id="BEP29113.1"/>
    </source>
</evidence>
<dbReference type="KEGG" id="hprf:HLPR_14440"/>
<keyword evidence="6 9" id="KW-0648">Protein biosynthesis</keyword>
<reference evidence="12 13" key="1">
    <citation type="submission" date="2023-08" db="EMBL/GenBank/DDBJ databases">
        <title>Helicovermis profunda gen. nov., sp. nov., a novel mesophilic, fermentative bacterium within the Bacillota from a deep-sea hydrothermal vent chimney.</title>
        <authorList>
            <person name="Miyazaki U."/>
            <person name="Mizutani D."/>
            <person name="Hashimoto Y."/>
            <person name="Tame A."/>
            <person name="Sawayama S."/>
            <person name="Miyazaki J."/>
            <person name="Takai K."/>
            <person name="Nakagawa S."/>
        </authorList>
    </citation>
    <scope>NUCLEOTIDE SEQUENCE [LARGE SCALE GENOMIC DNA]</scope>
    <source>
        <strain evidence="12 13">S502</strain>
    </source>
</reference>
<evidence type="ECO:0000256" key="6">
    <source>
        <dbReference type="ARBA" id="ARBA00022917"/>
    </source>
</evidence>
<feature type="binding site" evidence="10">
    <location>
        <position position="138"/>
    </location>
    <ligand>
        <name>L-histidine</name>
        <dbReference type="ChEBI" id="CHEBI:57595"/>
    </ligand>
</feature>
<dbReference type="Gene3D" id="3.40.50.800">
    <property type="entry name" value="Anticodon-binding domain"/>
    <property type="match status" value="1"/>
</dbReference>
<dbReference type="SUPFAM" id="SSF52954">
    <property type="entry name" value="Class II aaRS ABD-related"/>
    <property type="match status" value="1"/>
</dbReference>
<dbReference type="GO" id="GO:0016740">
    <property type="term" value="F:transferase activity"/>
    <property type="evidence" value="ECO:0007669"/>
    <property type="project" value="UniProtKB-ARBA"/>
</dbReference>
<dbReference type="HAMAP" id="MF_00127">
    <property type="entry name" value="His_tRNA_synth"/>
    <property type="match status" value="1"/>
</dbReference>
<evidence type="ECO:0000313" key="13">
    <source>
        <dbReference type="Proteomes" id="UP001321786"/>
    </source>
</evidence>
<evidence type="ECO:0000256" key="4">
    <source>
        <dbReference type="ARBA" id="ARBA00022741"/>
    </source>
</evidence>
<dbReference type="PROSITE" id="PS50862">
    <property type="entry name" value="AA_TRNA_LIGASE_II"/>
    <property type="match status" value="1"/>
</dbReference>